<reference evidence="3 4" key="1">
    <citation type="submission" date="2020-07" db="EMBL/GenBank/DDBJ databases">
        <authorList>
            <person name="Feng X."/>
        </authorList>
    </citation>
    <scope>NUCLEOTIDE SEQUENCE [LARGE SCALE GENOMIC DNA]</scope>
    <source>
        <strain evidence="3 4">JCM14086</strain>
    </source>
</reference>
<feature type="binding site" evidence="2">
    <location>
        <begin position="85"/>
        <end position="88"/>
    </location>
    <ligand>
        <name>substrate</name>
    </ligand>
</feature>
<dbReference type="Proteomes" id="UP000525652">
    <property type="component" value="Unassembled WGS sequence"/>
</dbReference>
<organism evidence="3 4">
    <name type="scientific">Puniceicoccus vermicola</name>
    <dbReference type="NCBI Taxonomy" id="388746"/>
    <lineage>
        <taxon>Bacteria</taxon>
        <taxon>Pseudomonadati</taxon>
        <taxon>Verrucomicrobiota</taxon>
        <taxon>Opitutia</taxon>
        <taxon>Puniceicoccales</taxon>
        <taxon>Puniceicoccaceae</taxon>
        <taxon>Puniceicoccus</taxon>
    </lineage>
</organism>
<dbReference type="AlphaFoldDB" id="A0A7X1B0S6"/>
<dbReference type="GO" id="GO:0070297">
    <property type="term" value="P:regulation of phosphorelay signal transduction system"/>
    <property type="evidence" value="ECO:0007669"/>
    <property type="project" value="TreeGrafter"/>
</dbReference>
<dbReference type="InterPro" id="IPR029033">
    <property type="entry name" value="His_PPase_superfam"/>
</dbReference>
<comment type="caution">
    <text evidence="3">The sequence shown here is derived from an EMBL/GenBank/DDBJ whole genome shotgun (WGS) entry which is preliminary data.</text>
</comment>
<dbReference type="Pfam" id="PF00300">
    <property type="entry name" value="His_Phos_1"/>
    <property type="match status" value="1"/>
</dbReference>
<dbReference type="GO" id="GO:0101006">
    <property type="term" value="F:protein histidine phosphatase activity"/>
    <property type="evidence" value="ECO:0007669"/>
    <property type="project" value="TreeGrafter"/>
</dbReference>
<evidence type="ECO:0000313" key="3">
    <source>
        <dbReference type="EMBL" id="MBC2603467.1"/>
    </source>
</evidence>
<feature type="active site" description="Tele-phosphohistidine intermediate" evidence="1">
    <location>
        <position position="14"/>
    </location>
</feature>
<name>A0A7X1B0S6_9BACT</name>
<dbReference type="InterPro" id="IPR050275">
    <property type="entry name" value="PGM_Phosphatase"/>
</dbReference>
<evidence type="ECO:0000256" key="2">
    <source>
        <dbReference type="PIRSR" id="PIRSR613078-2"/>
    </source>
</evidence>
<dbReference type="SMART" id="SM00855">
    <property type="entry name" value="PGAM"/>
    <property type="match status" value="1"/>
</dbReference>
<feature type="active site" description="Proton donor/acceptor" evidence="1">
    <location>
        <position position="85"/>
    </location>
</feature>
<evidence type="ECO:0000313" key="4">
    <source>
        <dbReference type="Proteomes" id="UP000525652"/>
    </source>
</evidence>
<dbReference type="CDD" id="cd07067">
    <property type="entry name" value="HP_PGM_like"/>
    <property type="match status" value="1"/>
</dbReference>
<protein>
    <submittedName>
        <fullName evidence="3">Histidine phosphatase family protein</fullName>
    </submittedName>
</protein>
<dbReference type="Gene3D" id="3.40.50.1240">
    <property type="entry name" value="Phosphoglycerate mutase-like"/>
    <property type="match status" value="1"/>
</dbReference>
<feature type="binding site" evidence="2">
    <location>
        <position position="63"/>
    </location>
    <ligand>
        <name>substrate</name>
    </ligand>
</feature>
<dbReference type="EMBL" id="JACHVA010000127">
    <property type="protein sequence ID" value="MBC2603467.1"/>
    <property type="molecule type" value="Genomic_DNA"/>
</dbReference>
<dbReference type="PANTHER" id="PTHR48100:SF15">
    <property type="entry name" value="SEDOHEPTULOSE 1,7-BISPHOSPHATASE"/>
    <property type="match status" value="1"/>
</dbReference>
<gene>
    <name evidence="3" type="ORF">H5P30_16915</name>
</gene>
<dbReference type="RefSeq" id="WP_185694096.1">
    <property type="nucleotide sequence ID" value="NZ_JACHVA010000127.1"/>
</dbReference>
<sequence length="195" mass="22026">MSEDTQKKVFLFRHGETEWSRSGQHTSITDLPLTANGRDDAKALKPVVELCDFSLILSSPRKRAKETAELAGVGDRMEIDEDLAEWFYGDYEGMTTSEIREKVPGWNIFTHPVPGGETGEEVAARCDRVIQRVLEASGDVALFAHGHLLRVFTVRWLRLGPSEGRHFVIHTGSLIRLGYEHENRAIEIWNAPVDR</sequence>
<dbReference type="PANTHER" id="PTHR48100">
    <property type="entry name" value="BROAD-SPECIFICITY PHOSPHATASE YOR283W-RELATED"/>
    <property type="match status" value="1"/>
</dbReference>
<proteinExistence type="predicted"/>
<dbReference type="SUPFAM" id="SSF53254">
    <property type="entry name" value="Phosphoglycerate mutase-like"/>
    <property type="match status" value="1"/>
</dbReference>
<accession>A0A7X1B0S6</accession>
<evidence type="ECO:0000256" key="1">
    <source>
        <dbReference type="PIRSR" id="PIRSR613078-1"/>
    </source>
</evidence>
<keyword evidence="4" id="KW-1185">Reference proteome</keyword>
<dbReference type="InterPro" id="IPR013078">
    <property type="entry name" value="His_Pase_superF_clade-1"/>
</dbReference>